<sequence length="231" mass="26287">MSVDPHSHPLPLDVAPREQCLKNSDLVEEIISHIASTENLDTRRESLRLLALTCKVFSPVALKLLWRQLDNLIPLLHLLEGFKNERGSAYFLFQSQEPSGWETFDFHAARVREITYKPQNRIEIDPSVYVRLAQHGAPILPNLWRLDCTTTYPSASETLLYMESPLQAVKFGAEVKAVRDILVWALMAKPARITTLALPLVMSRIFSTTIDFNSGAYRSTNTEPWSCFSSW</sequence>
<protein>
    <submittedName>
        <fullName evidence="1">Uncharacterized protein</fullName>
    </submittedName>
</protein>
<reference evidence="1" key="1">
    <citation type="submission" date="2023-03" db="EMBL/GenBank/DDBJ databases">
        <title>Massive genome expansion in bonnet fungi (Mycena s.s.) driven by repeated elements and novel gene families across ecological guilds.</title>
        <authorList>
            <consortium name="Lawrence Berkeley National Laboratory"/>
            <person name="Harder C.B."/>
            <person name="Miyauchi S."/>
            <person name="Viragh M."/>
            <person name="Kuo A."/>
            <person name="Thoen E."/>
            <person name="Andreopoulos B."/>
            <person name="Lu D."/>
            <person name="Skrede I."/>
            <person name="Drula E."/>
            <person name="Henrissat B."/>
            <person name="Morin E."/>
            <person name="Kohler A."/>
            <person name="Barry K."/>
            <person name="LaButti K."/>
            <person name="Morin E."/>
            <person name="Salamov A."/>
            <person name="Lipzen A."/>
            <person name="Mereny Z."/>
            <person name="Hegedus B."/>
            <person name="Baldrian P."/>
            <person name="Stursova M."/>
            <person name="Weitz H."/>
            <person name="Taylor A."/>
            <person name="Grigoriev I.V."/>
            <person name="Nagy L.G."/>
            <person name="Martin F."/>
            <person name="Kauserud H."/>
        </authorList>
    </citation>
    <scope>NUCLEOTIDE SEQUENCE</scope>
    <source>
        <strain evidence="1">CBHHK173m</strain>
    </source>
</reference>
<dbReference type="Proteomes" id="UP001222325">
    <property type="component" value="Unassembled WGS sequence"/>
</dbReference>
<dbReference type="AlphaFoldDB" id="A0AAD6XII8"/>
<organism evidence="1 2">
    <name type="scientific">Mycena belliarum</name>
    <dbReference type="NCBI Taxonomy" id="1033014"/>
    <lineage>
        <taxon>Eukaryota</taxon>
        <taxon>Fungi</taxon>
        <taxon>Dikarya</taxon>
        <taxon>Basidiomycota</taxon>
        <taxon>Agaricomycotina</taxon>
        <taxon>Agaricomycetes</taxon>
        <taxon>Agaricomycetidae</taxon>
        <taxon>Agaricales</taxon>
        <taxon>Marasmiineae</taxon>
        <taxon>Mycenaceae</taxon>
        <taxon>Mycena</taxon>
    </lineage>
</organism>
<gene>
    <name evidence="1" type="ORF">B0H15DRAFT_953200</name>
</gene>
<evidence type="ECO:0000313" key="2">
    <source>
        <dbReference type="Proteomes" id="UP001222325"/>
    </source>
</evidence>
<comment type="caution">
    <text evidence="1">The sequence shown here is derived from an EMBL/GenBank/DDBJ whole genome shotgun (WGS) entry which is preliminary data.</text>
</comment>
<dbReference type="EMBL" id="JARJCN010000051">
    <property type="protein sequence ID" value="KAJ7081190.1"/>
    <property type="molecule type" value="Genomic_DNA"/>
</dbReference>
<evidence type="ECO:0000313" key="1">
    <source>
        <dbReference type="EMBL" id="KAJ7081190.1"/>
    </source>
</evidence>
<proteinExistence type="predicted"/>
<keyword evidence="2" id="KW-1185">Reference proteome</keyword>
<accession>A0AAD6XII8</accession>
<name>A0AAD6XII8_9AGAR</name>